<accession>A0A510DUE2</accession>
<dbReference type="RefSeq" id="WP_054845532.1">
    <property type="nucleotide sequence ID" value="NZ_AP018929.1"/>
</dbReference>
<reference evidence="4" key="1">
    <citation type="submission" date="2018-09" db="EMBL/GenBank/DDBJ databases">
        <title>Complete Genome Sequencing of Sulfolobus sp. JCM 16834.</title>
        <authorList>
            <person name="Kato S."/>
            <person name="Itoh T."/>
            <person name="Ohkuma M."/>
        </authorList>
    </citation>
    <scope>NUCLEOTIDE SEQUENCE [LARGE SCALE GENOMIC DNA]</scope>
    <source>
        <strain evidence="4">IC-007</strain>
    </source>
</reference>
<organism evidence="2 4">
    <name type="scientific">Sulfuracidifex tepidarius</name>
    <dbReference type="NCBI Taxonomy" id="1294262"/>
    <lineage>
        <taxon>Archaea</taxon>
        <taxon>Thermoproteota</taxon>
        <taxon>Thermoprotei</taxon>
        <taxon>Sulfolobales</taxon>
        <taxon>Sulfolobaceae</taxon>
        <taxon>Sulfuracidifex</taxon>
    </lineage>
</organism>
<accession>A0A510E270</accession>
<proteinExistence type="predicted"/>
<evidence type="ECO:0008006" key="5">
    <source>
        <dbReference type="Google" id="ProtNLM"/>
    </source>
</evidence>
<dbReference type="Proteomes" id="UP000325030">
    <property type="component" value="Chromosome"/>
</dbReference>
<gene>
    <name evidence="1" type="ORF">IC006_1142</name>
    <name evidence="2" type="ORF">IC007_1117</name>
</gene>
<dbReference type="STRING" id="1294262.GCA_001316085_01093"/>
<evidence type="ECO:0000313" key="2">
    <source>
        <dbReference type="EMBL" id="BBG26601.1"/>
    </source>
</evidence>
<dbReference type="OrthoDB" id="42697at2157"/>
<evidence type="ECO:0000313" key="3">
    <source>
        <dbReference type="Proteomes" id="UP000322983"/>
    </source>
</evidence>
<dbReference type="AlphaFoldDB" id="A0A510E270"/>
<name>A0A510E270_9CREN</name>
<reference evidence="2 3" key="2">
    <citation type="journal article" date="2020" name="Int. J. Syst. Evol. Microbiol.">
        <title>Sulfuracidifex tepidarius gen. nov., sp. nov. and transfer of Sulfolobus metallicus Huber and Stetter 1992 to the genus Sulfuracidifex as Sulfuracidifex metallicus comb. nov.</title>
        <authorList>
            <person name="Itoh T."/>
            <person name="Miura T."/>
            <person name="Sakai H.D."/>
            <person name="Kato S."/>
            <person name="Ohkuma M."/>
            <person name="Takashina T."/>
        </authorList>
    </citation>
    <scope>NUCLEOTIDE SEQUENCE</scope>
    <source>
        <strain evidence="1 3">IC-006</strain>
        <strain evidence="2">IC-007</strain>
    </source>
</reference>
<evidence type="ECO:0000313" key="4">
    <source>
        <dbReference type="Proteomes" id="UP000325030"/>
    </source>
</evidence>
<keyword evidence="3" id="KW-1185">Reference proteome</keyword>
<evidence type="ECO:0000313" key="1">
    <source>
        <dbReference type="EMBL" id="BBG23846.1"/>
    </source>
</evidence>
<sequence length="123" mass="13640">MSLRLPCEFSVKEILPAIRSLMAEKLIKDYNVSEYRAAALLGVTPAAISNYIKSKRGGSMRHILESDPEFMSLINDVSSSLSSSGKRDISSMYCILCSSSKRVLSRNGYTLSSCAYEIEKEDQ</sequence>
<dbReference type="GeneID" id="41717463"/>
<dbReference type="PANTHER" id="PTHR40730">
    <property type="entry name" value="TRANSCRIPTIONAL REGULATOR PROTEIN-LIKE PROTEIN"/>
    <property type="match status" value="1"/>
</dbReference>
<dbReference type="EMBL" id="AP018930">
    <property type="protein sequence ID" value="BBG26601.1"/>
    <property type="molecule type" value="Genomic_DNA"/>
</dbReference>
<dbReference type="PANTHER" id="PTHR40730:SF3">
    <property type="entry name" value="HTH CRO_C1-TYPE DOMAIN-CONTAINING PROTEIN"/>
    <property type="match status" value="1"/>
</dbReference>
<dbReference type="Proteomes" id="UP000322983">
    <property type="component" value="Chromosome"/>
</dbReference>
<protein>
    <recommendedName>
        <fullName evidence="5">Transcriptional regulator</fullName>
    </recommendedName>
</protein>
<dbReference type="KEGG" id="step:IC006_1142"/>
<dbReference type="EMBL" id="AP018929">
    <property type="protein sequence ID" value="BBG23846.1"/>
    <property type="molecule type" value="Genomic_DNA"/>
</dbReference>